<gene>
    <name evidence="2" type="ORF">B0H67DRAFT_634199</name>
</gene>
<dbReference type="GO" id="GO:0030414">
    <property type="term" value="F:peptidase inhibitor activity"/>
    <property type="evidence" value="ECO:0007669"/>
    <property type="project" value="TreeGrafter"/>
</dbReference>
<dbReference type="InterPro" id="IPR036610">
    <property type="entry name" value="PEBP-like_sf"/>
</dbReference>
<sequence>MPKPAASIQQTLSSLSALSSGYATPKAPLRIHFPSTTVTQPGEHLTRAASATEPSFSVAVSALSNLSFPNCDLSPTTRATSATTTDPESSPLSPPEPTATVPRYLLAGLDLDPPFPTLPVLGPALHVLRADLALATAEVNPDDEFIRLEDAEEGSVVGRKPVASYLRPSPPPVGGPHRYVFMLWEQPEGVTGEGIKEEMGYAEGGLDEFEKRLGLGRVVAGNYFVC</sequence>
<dbReference type="Proteomes" id="UP001172102">
    <property type="component" value="Unassembled WGS sequence"/>
</dbReference>
<name>A0AA40AEN8_9PEZI</name>
<feature type="compositionally biased region" description="Low complexity" evidence="1">
    <location>
        <begin position="76"/>
        <end position="91"/>
    </location>
</feature>
<dbReference type="GO" id="GO:0005543">
    <property type="term" value="F:phospholipid binding"/>
    <property type="evidence" value="ECO:0007669"/>
    <property type="project" value="TreeGrafter"/>
</dbReference>
<dbReference type="InterPro" id="IPR035810">
    <property type="entry name" value="PEBP_euk"/>
</dbReference>
<dbReference type="CDD" id="cd00866">
    <property type="entry name" value="PEBP_euk"/>
    <property type="match status" value="1"/>
</dbReference>
<feature type="region of interest" description="Disordered" evidence="1">
    <location>
        <begin position="71"/>
        <end position="99"/>
    </location>
</feature>
<dbReference type="GO" id="GO:0046578">
    <property type="term" value="P:regulation of Ras protein signal transduction"/>
    <property type="evidence" value="ECO:0007669"/>
    <property type="project" value="TreeGrafter"/>
</dbReference>
<protein>
    <submittedName>
        <fullName evidence="2">Phosphatidylethanolamine-binding protein</fullName>
    </submittedName>
</protein>
<keyword evidence="3" id="KW-1185">Reference proteome</keyword>
<dbReference type="AlphaFoldDB" id="A0AA40AEN8"/>
<evidence type="ECO:0000313" key="2">
    <source>
        <dbReference type="EMBL" id="KAK0714476.1"/>
    </source>
</evidence>
<proteinExistence type="predicted"/>
<dbReference type="InterPro" id="IPR008914">
    <property type="entry name" value="PEBP"/>
</dbReference>
<evidence type="ECO:0000313" key="3">
    <source>
        <dbReference type="Proteomes" id="UP001172102"/>
    </source>
</evidence>
<dbReference type="EMBL" id="JAUKUA010000004">
    <property type="protein sequence ID" value="KAK0714476.1"/>
    <property type="molecule type" value="Genomic_DNA"/>
</dbReference>
<dbReference type="GO" id="GO:0030162">
    <property type="term" value="P:regulation of proteolysis"/>
    <property type="evidence" value="ECO:0007669"/>
    <property type="project" value="TreeGrafter"/>
</dbReference>
<accession>A0AA40AEN8</accession>
<organism evidence="2 3">
    <name type="scientific">Lasiosphaeris hirsuta</name>
    <dbReference type="NCBI Taxonomy" id="260670"/>
    <lineage>
        <taxon>Eukaryota</taxon>
        <taxon>Fungi</taxon>
        <taxon>Dikarya</taxon>
        <taxon>Ascomycota</taxon>
        <taxon>Pezizomycotina</taxon>
        <taxon>Sordariomycetes</taxon>
        <taxon>Sordariomycetidae</taxon>
        <taxon>Sordariales</taxon>
        <taxon>Lasiosphaeriaceae</taxon>
        <taxon>Lasiosphaeris</taxon>
    </lineage>
</organism>
<dbReference type="Gene3D" id="3.90.280.10">
    <property type="entry name" value="PEBP-like"/>
    <property type="match status" value="1"/>
</dbReference>
<dbReference type="PANTHER" id="PTHR11362:SF78">
    <property type="entry name" value="PROTEASE INHIBITOR"/>
    <property type="match status" value="1"/>
</dbReference>
<comment type="caution">
    <text evidence="2">The sequence shown here is derived from an EMBL/GenBank/DDBJ whole genome shotgun (WGS) entry which is preliminary data.</text>
</comment>
<dbReference type="Pfam" id="PF01161">
    <property type="entry name" value="PBP"/>
    <property type="match status" value="1"/>
</dbReference>
<evidence type="ECO:0000256" key="1">
    <source>
        <dbReference type="SAM" id="MobiDB-lite"/>
    </source>
</evidence>
<dbReference type="PANTHER" id="PTHR11362">
    <property type="entry name" value="PHOSPHATIDYLETHANOLAMINE-BINDING PROTEIN"/>
    <property type="match status" value="1"/>
</dbReference>
<dbReference type="SUPFAM" id="SSF49777">
    <property type="entry name" value="PEBP-like"/>
    <property type="match status" value="1"/>
</dbReference>
<reference evidence="2" key="1">
    <citation type="submission" date="2023-06" db="EMBL/GenBank/DDBJ databases">
        <title>Genome-scale phylogeny and comparative genomics of the fungal order Sordariales.</title>
        <authorList>
            <consortium name="Lawrence Berkeley National Laboratory"/>
            <person name="Hensen N."/>
            <person name="Bonometti L."/>
            <person name="Westerberg I."/>
            <person name="Brannstrom I.O."/>
            <person name="Guillou S."/>
            <person name="Cros-Aarteil S."/>
            <person name="Calhoun S."/>
            <person name="Haridas S."/>
            <person name="Kuo A."/>
            <person name="Mondo S."/>
            <person name="Pangilinan J."/>
            <person name="Riley R."/>
            <person name="Labutti K."/>
            <person name="Andreopoulos B."/>
            <person name="Lipzen A."/>
            <person name="Chen C."/>
            <person name="Yanf M."/>
            <person name="Daum C."/>
            <person name="Ng V."/>
            <person name="Clum A."/>
            <person name="Steindorff A."/>
            <person name="Ohm R."/>
            <person name="Martin F."/>
            <person name="Silar P."/>
            <person name="Natvig D."/>
            <person name="Lalanne C."/>
            <person name="Gautier V."/>
            <person name="Ament-Velasquez S.L."/>
            <person name="Kruys A."/>
            <person name="Hutchinson M.I."/>
            <person name="Powell A.J."/>
            <person name="Barry K."/>
            <person name="Miller A.N."/>
            <person name="Grigoriev I.V."/>
            <person name="Debuchy R."/>
            <person name="Gladieux P."/>
            <person name="Thoren M.H."/>
            <person name="Johannesson H."/>
        </authorList>
    </citation>
    <scope>NUCLEOTIDE SEQUENCE</scope>
    <source>
        <strain evidence="2">SMH4607-1</strain>
    </source>
</reference>